<dbReference type="Proteomes" id="UP001293593">
    <property type="component" value="Unassembled WGS sequence"/>
</dbReference>
<evidence type="ECO:0000313" key="5">
    <source>
        <dbReference type="Proteomes" id="UP001293593"/>
    </source>
</evidence>
<protein>
    <submittedName>
        <fullName evidence="4">Uncharacterized protein</fullName>
    </submittedName>
</protein>
<evidence type="ECO:0000313" key="4">
    <source>
        <dbReference type="EMBL" id="KAK4285836.1"/>
    </source>
</evidence>
<gene>
    <name evidence="4" type="ORF">QN277_002478</name>
</gene>
<dbReference type="Gene3D" id="3.90.1180.10">
    <property type="entry name" value="Ribosomal protein L13"/>
    <property type="match status" value="1"/>
</dbReference>
<dbReference type="GO" id="GO:0003735">
    <property type="term" value="F:structural constituent of ribosome"/>
    <property type="evidence" value="ECO:0007669"/>
    <property type="project" value="InterPro"/>
</dbReference>
<dbReference type="GO" id="GO:0017148">
    <property type="term" value="P:negative regulation of translation"/>
    <property type="evidence" value="ECO:0007669"/>
    <property type="project" value="TreeGrafter"/>
</dbReference>
<dbReference type="GO" id="GO:0003729">
    <property type="term" value="F:mRNA binding"/>
    <property type="evidence" value="ECO:0007669"/>
    <property type="project" value="TreeGrafter"/>
</dbReference>
<accession>A0AAE1NAS8</accession>
<sequence length="178" mass="19284">MALVCGSTPVTFPSASAPPFSPSKSSITKSPFLGFQLASSKSSLRSSVPVNSRGSLQVQCQDLSIVPKDERFTFEESEVNGPDIRNKTWYPKAADHVNTDKPWYIVDATDKILGRLASTIAIYIRGKNLAIYAPSVDMGAFLIVVNAEKIAVSGKKRTQELYRRHCYTPTGLVLSGGG</sequence>
<keyword evidence="3" id="KW-0687">Ribonucleoprotein</keyword>
<dbReference type="InterPro" id="IPR005822">
    <property type="entry name" value="Ribosomal_uL13"/>
</dbReference>
<dbReference type="InterPro" id="IPR036899">
    <property type="entry name" value="Ribosomal_uL13_sf"/>
</dbReference>
<dbReference type="GO" id="GO:0006412">
    <property type="term" value="P:translation"/>
    <property type="evidence" value="ECO:0007669"/>
    <property type="project" value="InterPro"/>
</dbReference>
<name>A0AAE1NAS8_9FABA</name>
<comment type="similarity">
    <text evidence="1">Belongs to the universal ribosomal protein uL13 family.</text>
</comment>
<dbReference type="EMBL" id="JAWXYG010000001">
    <property type="protein sequence ID" value="KAK4285836.1"/>
    <property type="molecule type" value="Genomic_DNA"/>
</dbReference>
<keyword evidence="2" id="KW-0689">Ribosomal protein</keyword>
<evidence type="ECO:0000256" key="3">
    <source>
        <dbReference type="ARBA" id="ARBA00023274"/>
    </source>
</evidence>
<evidence type="ECO:0000256" key="2">
    <source>
        <dbReference type="ARBA" id="ARBA00022980"/>
    </source>
</evidence>
<dbReference type="SUPFAM" id="SSF52161">
    <property type="entry name" value="Ribosomal protein L13"/>
    <property type="match status" value="1"/>
</dbReference>
<dbReference type="AlphaFoldDB" id="A0AAE1NAS8"/>
<dbReference type="PANTHER" id="PTHR11545">
    <property type="entry name" value="RIBOSOMAL PROTEIN L13"/>
    <property type="match status" value="1"/>
</dbReference>
<dbReference type="PANTHER" id="PTHR11545:SF2">
    <property type="entry name" value="LARGE RIBOSOMAL SUBUNIT PROTEIN UL13M"/>
    <property type="match status" value="1"/>
</dbReference>
<dbReference type="Pfam" id="PF00572">
    <property type="entry name" value="Ribosomal_L13"/>
    <property type="match status" value="1"/>
</dbReference>
<keyword evidence="5" id="KW-1185">Reference proteome</keyword>
<dbReference type="CDD" id="cd00392">
    <property type="entry name" value="Ribosomal_L13"/>
    <property type="match status" value="1"/>
</dbReference>
<comment type="caution">
    <text evidence="4">The sequence shown here is derived from an EMBL/GenBank/DDBJ whole genome shotgun (WGS) entry which is preliminary data.</text>
</comment>
<proteinExistence type="inferred from homology"/>
<evidence type="ECO:0000256" key="1">
    <source>
        <dbReference type="ARBA" id="ARBA00006227"/>
    </source>
</evidence>
<dbReference type="GO" id="GO:0022625">
    <property type="term" value="C:cytosolic large ribosomal subunit"/>
    <property type="evidence" value="ECO:0007669"/>
    <property type="project" value="TreeGrafter"/>
</dbReference>
<organism evidence="4 5">
    <name type="scientific">Acacia crassicarpa</name>
    <name type="common">northern wattle</name>
    <dbReference type="NCBI Taxonomy" id="499986"/>
    <lineage>
        <taxon>Eukaryota</taxon>
        <taxon>Viridiplantae</taxon>
        <taxon>Streptophyta</taxon>
        <taxon>Embryophyta</taxon>
        <taxon>Tracheophyta</taxon>
        <taxon>Spermatophyta</taxon>
        <taxon>Magnoliopsida</taxon>
        <taxon>eudicotyledons</taxon>
        <taxon>Gunneridae</taxon>
        <taxon>Pentapetalae</taxon>
        <taxon>rosids</taxon>
        <taxon>fabids</taxon>
        <taxon>Fabales</taxon>
        <taxon>Fabaceae</taxon>
        <taxon>Caesalpinioideae</taxon>
        <taxon>mimosoid clade</taxon>
        <taxon>Acacieae</taxon>
        <taxon>Acacia</taxon>
    </lineage>
</organism>
<reference evidence="4" key="1">
    <citation type="submission" date="2023-10" db="EMBL/GenBank/DDBJ databases">
        <title>Chromosome-level genome of the transformable northern wattle, Acacia crassicarpa.</title>
        <authorList>
            <person name="Massaro I."/>
            <person name="Sinha N.R."/>
            <person name="Poethig S."/>
            <person name="Leichty A.R."/>
        </authorList>
    </citation>
    <scope>NUCLEOTIDE SEQUENCE</scope>
    <source>
        <strain evidence="4">Acra3RX</strain>
        <tissue evidence="4">Leaf</tissue>
    </source>
</reference>